<evidence type="ECO:0000313" key="2">
    <source>
        <dbReference type="Proteomes" id="UP001054945"/>
    </source>
</evidence>
<name>A0AAV4MBF4_CAEEX</name>
<protein>
    <submittedName>
        <fullName evidence="1">Uncharacterized protein</fullName>
    </submittedName>
</protein>
<proteinExistence type="predicted"/>
<organism evidence="1 2">
    <name type="scientific">Caerostris extrusa</name>
    <name type="common">Bark spider</name>
    <name type="synonym">Caerostris bankana</name>
    <dbReference type="NCBI Taxonomy" id="172846"/>
    <lineage>
        <taxon>Eukaryota</taxon>
        <taxon>Metazoa</taxon>
        <taxon>Ecdysozoa</taxon>
        <taxon>Arthropoda</taxon>
        <taxon>Chelicerata</taxon>
        <taxon>Arachnida</taxon>
        <taxon>Araneae</taxon>
        <taxon>Araneomorphae</taxon>
        <taxon>Entelegynae</taxon>
        <taxon>Araneoidea</taxon>
        <taxon>Araneidae</taxon>
        <taxon>Caerostris</taxon>
    </lineage>
</organism>
<comment type="caution">
    <text evidence="1">The sequence shown here is derived from an EMBL/GenBank/DDBJ whole genome shotgun (WGS) entry which is preliminary data.</text>
</comment>
<dbReference type="AlphaFoldDB" id="A0AAV4MBF4"/>
<accession>A0AAV4MBF4</accession>
<gene>
    <name evidence="1" type="ORF">CEXT_438111</name>
</gene>
<keyword evidence="2" id="KW-1185">Reference proteome</keyword>
<dbReference type="EMBL" id="BPLR01002083">
    <property type="protein sequence ID" value="GIX69778.1"/>
    <property type="molecule type" value="Genomic_DNA"/>
</dbReference>
<sequence>MTVCFHAAKRLQEGHYIGTQKESSRNYFFPHTMGISGRSYVERNYVPISRSIGILGEFWAFPTTMHCIRIAKKKYHRRQQEAKLNLR</sequence>
<reference evidence="1 2" key="1">
    <citation type="submission" date="2021-06" db="EMBL/GenBank/DDBJ databases">
        <title>Caerostris extrusa draft genome.</title>
        <authorList>
            <person name="Kono N."/>
            <person name="Arakawa K."/>
        </authorList>
    </citation>
    <scope>NUCLEOTIDE SEQUENCE [LARGE SCALE GENOMIC DNA]</scope>
</reference>
<evidence type="ECO:0000313" key="1">
    <source>
        <dbReference type="EMBL" id="GIX69778.1"/>
    </source>
</evidence>
<dbReference type="Proteomes" id="UP001054945">
    <property type="component" value="Unassembled WGS sequence"/>
</dbReference>